<feature type="region of interest" description="Disordered" evidence="1">
    <location>
        <begin position="1"/>
        <end position="29"/>
    </location>
</feature>
<organism evidence="2 3">
    <name type="scientific">Armillaria gallica</name>
    <name type="common">Bulbous honey fungus</name>
    <name type="synonym">Armillaria bulbosa</name>
    <dbReference type="NCBI Taxonomy" id="47427"/>
    <lineage>
        <taxon>Eukaryota</taxon>
        <taxon>Fungi</taxon>
        <taxon>Dikarya</taxon>
        <taxon>Basidiomycota</taxon>
        <taxon>Agaricomycotina</taxon>
        <taxon>Agaricomycetes</taxon>
        <taxon>Agaricomycetidae</taxon>
        <taxon>Agaricales</taxon>
        <taxon>Marasmiineae</taxon>
        <taxon>Physalacriaceae</taxon>
        <taxon>Armillaria</taxon>
    </lineage>
</organism>
<dbReference type="EMBL" id="KZ293686">
    <property type="protein sequence ID" value="PBK86185.1"/>
    <property type="molecule type" value="Genomic_DNA"/>
</dbReference>
<gene>
    <name evidence="2" type="ORF">ARMGADRAFT_543498</name>
</gene>
<evidence type="ECO:0000256" key="1">
    <source>
        <dbReference type="SAM" id="MobiDB-lite"/>
    </source>
</evidence>
<evidence type="ECO:0000313" key="2">
    <source>
        <dbReference type="EMBL" id="PBK86185.1"/>
    </source>
</evidence>
<reference evidence="3" key="1">
    <citation type="journal article" date="2017" name="Nat. Ecol. Evol.">
        <title>Genome expansion and lineage-specific genetic innovations in the forest pathogenic fungi Armillaria.</title>
        <authorList>
            <person name="Sipos G."/>
            <person name="Prasanna A.N."/>
            <person name="Walter M.C."/>
            <person name="O'Connor E."/>
            <person name="Balint B."/>
            <person name="Krizsan K."/>
            <person name="Kiss B."/>
            <person name="Hess J."/>
            <person name="Varga T."/>
            <person name="Slot J."/>
            <person name="Riley R."/>
            <person name="Boka B."/>
            <person name="Rigling D."/>
            <person name="Barry K."/>
            <person name="Lee J."/>
            <person name="Mihaltcheva S."/>
            <person name="LaButti K."/>
            <person name="Lipzen A."/>
            <person name="Waldron R."/>
            <person name="Moloney N.M."/>
            <person name="Sperisen C."/>
            <person name="Kredics L."/>
            <person name="Vagvoelgyi C."/>
            <person name="Patrignani A."/>
            <person name="Fitzpatrick D."/>
            <person name="Nagy I."/>
            <person name="Doyle S."/>
            <person name="Anderson J.B."/>
            <person name="Grigoriev I.V."/>
            <person name="Gueldener U."/>
            <person name="Muensterkoetter M."/>
            <person name="Nagy L.G."/>
        </authorList>
    </citation>
    <scope>NUCLEOTIDE SEQUENCE [LARGE SCALE GENOMIC DNA]</scope>
    <source>
        <strain evidence="3">Ar21-2</strain>
    </source>
</reference>
<keyword evidence="3" id="KW-1185">Reference proteome</keyword>
<sequence>MDVVDPLPRPPGSPFPRDYRTTLASSPPTSNAAAIFSLHSRDLSYGIYCSKGTGRRDEDHFYGRQARRLVAVASDFPLVPNFTHHGDYRLLQLHQRGGDDVSTLGRCNGFGVDRHKCRRRRRVGAVSP</sequence>
<evidence type="ECO:0000313" key="3">
    <source>
        <dbReference type="Proteomes" id="UP000217790"/>
    </source>
</evidence>
<dbReference type="AlphaFoldDB" id="A0A2H3CT29"/>
<proteinExistence type="predicted"/>
<dbReference type="InParanoid" id="A0A2H3CT29"/>
<protein>
    <submittedName>
        <fullName evidence="2">Uncharacterized protein</fullName>
    </submittedName>
</protein>
<name>A0A2H3CT29_ARMGA</name>
<dbReference type="Proteomes" id="UP000217790">
    <property type="component" value="Unassembled WGS sequence"/>
</dbReference>
<accession>A0A2H3CT29</accession>